<sequence>MKRLKKKVLRKVVLNAAFGLSFWIAVIVSLTEPEYKEIQVKQGDSLWEIAKKYEPYHHLSNEEFVKWVEHRNNIVDGRVYPGEKIVIPVEKKGT</sequence>
<dbReference type="PROSITE" id="PS51782">
    <property type="entry name" value="LYSM"/>
    <property type="match status" value="1"/>
</dbReference>
<evidence type="ECO:0000259" key="2">
    <source>
        <dbReference type="PROSITE" id="PS51782"/>
    </source>
</evidence>
<dbReference type="SUPFAM" id="SSF54106">
    <property type="entry name" value="LysM domain"/>
    <property type="match status" value="1"/>
</dbReference>
<dbReference type="Gene3D" id="3.10.350.10">
    <property type="entry name" value="LysM domain"/>
    <property type="match status" value="1"/>
</dbReference>
<gene>
    <name evidence="3" type="ORF">P9850_12145</name>
</gene>
<dbReference type="RefSeq" id="WP_328218772.1">
    <property type="nucleotide sequence ID" value="NZ_JARTLI010000027.1"/>
</dbReference>
<dbReference type="CDD" id="cd00118">
    <property type="entry name" value="LysM"/>
    <property type="match status" value="1"/>
</dbReference>
<dbReference type="SMART" id="SM00257">
    <property type="entry name" value="LysM"/>
    <property type="match status" value="1"/>
</dbReference>
<protein>
    <submittedName>
        <fullName evidence="3">LysM peptidoglycan-binding domain-containing protein</fullName>
    </submittedName>
</protein>
<dbReference type="EMBL" id="JARTLI010000027">
    <property type="protein sequence ID" value="MED5052568.1"/>
    <property type="molecule type" value="Genomic_DNA"/>
</dbReference>
<feature type="domain" description="LysM" evidence="2">
    <location>
        <begin position="36"/>
        <end position="87"/>
    </location>
</feature>
<keyword evidence="1" id="KW-0812">Transmembrane</keyword>
<proteinExistence type="predicted"/>
<organism evidence="3 4">
    <name type="scientific">Anoxybacteroides rupiense</name>
    <dbReference type="NCBI Taxonomy" id="311460"/>
    <lineage>
        <taxon>Bacteria</taxon>
        <taxon>Bacillati</taxon>
        <taxon>Bacillota</taxon>
        <taxon>Bacilli</taxon>
        <taxon>Bacillales</taxon>
        <taxon>Anoxybacillaceae</taxon>
        <taxon>Anoxybacteroides</taxon>
    </lineage>
</organism>
<name>A0ABD5IWJ6_9BACL</name>
<accession>A0ABD5IWJ6</accession>
<reference evidence="3 4" key="1">
    <citation type="submission" date="2023-03" db="EMBL/GenBank/DDBJ databases">
        <title>Bacillus Genome Sequencing.</title>
        <authorList>
            <person name="Dunlap C."/>
        </authorList>
    </citation>
    <scope>NUCLEOTIDE SEQUENCE [LARGE SCALE GENOMIC DNA]</scope>
    <source>
        <strain evidence="3 4">NRS-38</strain>
    </source>
</reference>
<feature type="transmembrane region" description="Helical" evidence="1">
    <location>
        <begin position="12"/>
        <end position="31"/>
    </location>
</feature>
<dbReference type="Pfam" id="PF01476">
    <property type="entry name" value="LysM"/>
    <property type="match status" value="1"/>
</dbReference>
<evidence type="ECO:0000313" key="3">
    <source>
        <dbReference type="EMBL" id="MED5052568.1"/>
    </source>
</evidence>
<keyword evidence="1" id="KW-1133">Transmembrane helix</keyword>
<evidence type="ECO:0000313" key="4">
    <source>
        <dbReference type="Proteomes" id="UP001339962"/>
    </source>
</evidence>
<dbReference type="Proteomes" id="UP001339962">
    <property type="component" value="Unassembled WGS sequence"/>
</dbReference>
<dbReference type="AlphaFoldDB" id="A0ABD5IWJ6"/>
<dbReference type="InterPro" id="IPR018392">
    <property type="entry name" value="LysM"/>
</dbReference>
<comment type="caution">
    <text evidence="3">The sequence shown here is derived from an EMBL/GenBank/DDBJ whole genome shotgun (WGS) entry which is preliminary data.</text>
</comment>
<dbReference type="InterPro" id="IPR036779">
    <property type="entry name" value="LysM_dom_sf"/>
</dbReference>
<evidence type="ECO:0000256" key="1">
    <source>
        <dbReference type="SAM" id="Phobius"/>
    </source>
</evidence>
<keyword evidence="1" id="KW-0472">Membrane</keyword>